<feature type="transmembrane region" description="Helical" evidence="6">
    <location>
        <begin position="12"/>
        <end position="31"/>
    </location>
</feature>
<dbReference type="EMBL" id="JAGIXG020000064">
    <property type="protein sequence ID" value="KAI6778606.1"/>
    <property type="molecule type" value="Genomic_DNA"/>
</dbReference>
<dbReference type="InterPro" id="IPR001128">
    <property type="entry name" value="Cyt_P450"/>
</dbReference>
<dbReference type="GO" id="GO:0004497">
    <property type="term" value="F:monooxygenase activity"/>
    <property type="evidence" value="ECO:0007669"/>
    <property type="project" value="InterPro"/>
</dbReference>
<dbReference type="InterPro" id="IPR050121">
    <property type="entry name" value="Cytochrome_P450_monoxygenase"/>
</dbReference>
<dbReference type="PRINTS" id="PR00385">
    <property type="entry name" value="P450"/>
</dbReference>
<evidence type="ECO:0000313" key="7">
    <source>
        <dbReference type="EMBL" id="KAI6778606.1"/>
    </source>
</evidence>
<evidence type="ECO:0000256" key="5">
    <source>
        <dbReference type="SAM" id="MobiDB-lite"/>
    </source>
</evidence>
<dbReference type="Proteomes" id="UP001055219">
    <property type="component" value="Unassembled WGS sequence"/>
</dbReference>
<evidence type="ECO:0000256" key="4">
    <source>
        <dbReference type="PIRSR" id="PIRSR602401-1"/>
    </source>
</evidence>
<dbReference type="PANTHER" id="PTHR24305">
    <property type="entry name" value="CYTOCHROME P450"/>
    <property type="match status" value="1"/>
</dbReference>
<organism evidence="7 8">
    <name type="scientific">Emericellopsis cladophorae</name>
    <dbReference type="NCBI Taxonomy" id="2686198"/>
    <lineage>
        <taxon>Eukaryota</taxon>
        <taxon>Fungi</taxon>
        <taxon>Dikarya</taxon>
        <taxon>Ascomycota</taxon>
        <taxon>Pezizomycotina</taxon>
        <taxon>Sordariomycetes</taxon>
        <taxon>Hypocreomycetidae</taxon>
        <taxon>Hypocreales</taxon>
        <taxon>Bionectriaceae</taxon>
        <taxon>Emericellopsis</taxon>
    </lineage>
</organism>
<sequence length="986" mass="110602">MDHRPRGNDASWPPAALVAIALGLAAAILLVDALRSWYRLSHVPGPFWAALSKYWMVKHSLRGEQPYAIQKANEEYGSLVRIGPNELATDDPELLRRMMAVRSRYTRGPWYNALRFQAGQDHLFSQRDDDEHMRIRNKMAAGYSGKENESMERTVDEHIARLVRLLEANYLSTPQQYRPVDFARKIQYFTLDVISDLAFGHPFGFMEQDADVYDFIKITRDFFPVAVLAGNIPSLVSLLHSPLFRGLLPKASDKLGFGAFIGVANRKVAERFEEDAVSRPDMLGSFIRHGLTQDEASRESLLNVVAGSDTTATTIRLMMLSILSNPTAYRKLQDEIDSGVQAGTISSPITDAEARNLPYLQAAIKEGLRIKAPAAGPLFKQVPPEGDVIDGKFIPGGTQIGTSPFAIYHSKTIFGDDAELFLPERWLDADKERVAAMAGVVDLVFSAGKWGCLGKSVAFMELNKVFVELMRRFDFALTRPERPVHIQNAMAGLGMSFFPLDELGGQLLKFSRRIYTAARGRKIAGREMRFAAINLRVAATAIRSAIQSLEDLQPENGELPIFRQLRKDRTLKSINETATYLTERRKEIEPALVGVNQTRLSFLEAYRWFFHLRTELERYRQGVEQIQTSLLLIMTSAALELNIRDYQGTADLKFKERLDSEKYVQFFSPIKRLRRELKNLKRQAKIQARLAQADDIFPDMNHAKLQSAIHALLRMVDRVGQSDARPAQSSTTTRHPDPLETRSRDNAEKKPGLEDPREHGQNSANRVDSAIVNPLSATTTAESPTVVGSHDTGTYTKGVSAARQSRTETAPDKDICIVPVEPCKRVTAWVSRPGLYEGARPVNATVDPSLIFNLISSRSAWDLDLEVRRRRTDDPLRISMYPDGVPAVLGVAKMQWGDSTGRGAATQEFLVYRDDEPAMALGQPYLRCWNRLWADAIDERRHGRASEVAAEWEAMAGSVKGQHTLLQFSNVNPGSRRRQGQGRLRV</sequence>
<evidence type="ECO:0000256" key="1">
    <source>
        <dbReference type="ARBA" id="ARBA00022617"/>
    </source>
</evidence>
<name>A0A9P9XVU3_9HYPO</name>
<dbReference type="Pfam" id="PF00067">
    <property type="entry name" value="p450"/>
    <property type="match status" value="1"/>
</dbReference>
<dbReference type="Gene3D" id="1.10.630.10">
    <property type="entry name" value="Cytochrome P450"/>
    <property type="match status" value="1"/>
</dbReference>
<evidence type="ECO:0000256" key="3">
    <source>
        <dbReference type="ARBA" id="ARBA00023004"/>
    </source>
</evidence>
<evidence type="ECO:0000256" key="6">
    <source>
        <dbReference type="SAM" id="Phobius"/>
    </source>
</evidence>
<evidence type="ECO:0000256" key="2">
    <source>
        <dbReference type="ARBA" id="ARBA00022723"/>
    </source>
</evidence>
<feature type="region of interest" description="Disordered" evidence="5">
    <location>
        <begin position="720"/>
        <end position="810"/>
    </location>
</feature>
<proteinExistence type="predicted"/>
<keyword evidence="6" id="KW-1133">Transmembrane helix</keyword>
<dbReference type="AlphaFoldDB" id="A0A9P9XVU3"/>
<dbReference type="GeneID" id="75829886"/>
<keyword evidence="1 4" id="KW-0349">Heme</keyword>
<reference evidence="7" key="2">
    <citation type="submission" date="2022-07" db="EMBL/GenBank/DDBJ databases">
        <authorList>
            <person name="Goncalves M.F.M."/>
            <person name="Hilario S."/>
            <person name="Van De Peer Y."/>
            <person name="Esteves A.C."/>
            <person name="Alves A."/>
        </authorList>
    </citation>
    <scope>NUCLEOTIDE SEQUENCE</scope>
    <source>
        <strain evidence="7">MUM 19.33</strain>
    </source>
</reference>
<dbReference type="PRINTS" id="PR00463">
    <property type="entry name" value="EP450I"/>
</dbReference>
<dbReference type="GO" id="GO:0020037">
    <property type="term" value="F:heme binding"/>
    <property type="evidence" value="ECO:0007669"/>
    <property type="project" value="InterPro"/>
</dbReference>
<dbReference type="CDD" id="cd11060">
    <property type="entry name" value="CYP57A1-like"/>
    <property type="match status" value="1"/>
</dbReference>
<dbReference type="GO" id="GO:0005506">
    <property type="term" value="F:iron ion binding"/>
    <property type="evidence" value="ECO:0007669"/>
    <property type="project" value="InterPro"/>
</dbReference>
<comment type="cofactor">
    <cofactor evidence="4">
        <name>heme</name>
        <dbReference type="ChEBI" id="CHEBI:30413"/>
    </cofactor>
</comment>
<feature type="compositionally biased region" description="Basic and acidic residues" evidence="5">
    <location>
        <begin position="734"/>
        <end position="760"/>
    </location>
</feature>
<dbReference type="GO" id="GO:0016705">
    <property type="term" value="F:oxidoreductase activity, acting on paired donors, with incorporation or reduction of molecular oxygen"/>
    <property type="evidence" value="ECO:0007669"/>
    <property type="project" value="InterPro"/>
</dbReference>
<keyword evidence="6" id="KW-0812">Transmembrane</keyword>
<comment type="caution">
    <text evidence="7">The sequence shown here is derived from an EMBL/GenBank/DDBJ whole genome shotgun (WGS) entry which is preliminary data.</text>
</comment>
<reference evidence="7" key="1">
    <citation type="journal article" date="2021" name="J Fungi (Basel)">
        <title>Genomic and Metabolomic Analyses of the Marine Fungus Emericellopsis cladophorae: Insights into Saltwater Adaptability Mechanisms and Its Biosynthetic Potential.</title>
        <authorList>
            <person name="Goncalves M.F.M."/>
            <person name="Hilario S."/>
            <person name="Van de Peer Y."/>
            <person name="Esteves A.C."/>
            <person name="Alves A."/>
        </authorList>
    </citation>
    <scope>NUCLEOTIDE SEQUENCE</scope>
    <source>
        <strain evidence="7">MUM 19.33</strain>
    </source>
</reference>
<keyword evidence="3 4" id="KW-0408">Iron</keyword>
<keyword evidence="2 4" id="KW-0479">Metal-binding</keyword>
<feature type="binding site" description="axial binding residue" evidence="4">
    <location>
        <position position="452"/>
    </location>
    <ligand>
        <name>heme</name>
        <dbReference type="ChEBI" id="CHEBI:30413"/>
    </ligand>
    <ligandPart>
        <name>Fe</name>
        <dbReference type="ChEBI" id="CHEBI:18248"/>
    </ligandPart>
</feature>
<dbReference type="OrthoDB" id="1470350at2759"/>
<dbReference type="SUPFAM" id="SSF48264">
    <property type="entry name" value="Cytochrome P450"/>
    <property type="match status" value="1"/>
</dbReference>
<feature type="compositionally biased region" description="Polar residues" evidence="5">
    <location>
        <begin position="791"/>
        <end position="804"/>
    </location>
</feature>
<dbReference type="InterPro" id="IPR036396">
    <property type="entry name" value="Cyt_P450_sf"/>
</dbReference>
<evidence type="ECO:0000313" key="8">
    <source>
        <dbReference type="Proteomes" id="UP001055219"/>
    </source>
</evidence>
<keyword evidence="8" id="KW-1185">Reference proteome</keyword>
<dbReference type="RefSeq" id="XP_051359462.1">
    <property type="nucleotide sequence ID" value="XM_051509563.1"/>
</dbReference>
<accession>A0A9P9XVU3</accession>
<dbReference type="InterPro" id="IPR002401">
    <property type="entry name" value="Cyt_P450_E_grp-I"/>
</dbReference>
<protein>
    <submittedName>
        <fullName evidence="7">Cytochrome P450</fullName>
    </submittedName>
</protein>
<keyword evidence="6" id="KW-0472">Membrane</keyword>
<dbReference type="PANTHER" id="PTHR24305:SF168">
    <property type="entry name" value="P450, PUTATIVE (EUROFUNG)-RELATED"/>
    <property type="match status" value="1"/>
</dbReference>
<gene>
    <name evidence="7" type="ORF">J7T54_003385</name>
</gene>